<protein>
    <submittedName>
        <fullName evidence="5">CocE/NonD family hydrolase</fullName>
    </submittedName>
</protein>
<dbReference type="Gene3D" id="3.40.50.1820">
    <property type="entry name" value="alpha/beta hydrolase"/>
    <property type="match status" value="1"/>
</dbReference>
<dbReference type="Pfam" id="PF02129">
    <property type="entry name" value="Peptidase_S15"/>
    <property type="match status" value="1"/>
</dbReference>
<dbReference type="PANTHER" id="PTHR43056:SF10">
    <property type="entry name" value="COCE_NOND FAMILY, PUTATIVE (AFU_ORTHOLOGUE AFUA_7G00600)-RELATED"/>
    <property type="match status" value="1"/>
</dbReference>
<dbReference type="InterPro" id="IPR029058">
    <property type="entry name" value="AB_hydrolase_fold"/>
</dbReference>
<proteinExistence type="predicted"/>
<feature type="compositionally biased region" description="Low complexity" evidence="2">
    <location>
        <begin position="35"/>
        <end position="59"/>
    </location>
</feature>
<feature type="region of interest" description="Disordered" evidence="2">
    <location>
        <begin position="35"/>
        <end position="86"/>
    </location>
</feature>
<feature type="chain" id="PRO_5046772154" evidence="3">
    <location>
        <begin position="33"/>
        <end position="701"/>
    </location>
</feature>
<dbReference type="Gene3D" id="2.60.120.260">
    <property type="entry name" value="Galactose-binding domain-like"/>
    <property type="match status" value="1"/>
</dbReference>
<evidence type="ECO:0000256" key="3">
    <source>
        <dbReference type="SAM" id="SignalP"/>
    </source>
</evidence>
<feature type="signal peptide" evidence="3">
    <location>
        <begin position="1"/>
        <end position="32"/>
    </location>
</feature>
<keyword evidence="3" id="KW-0732">Signal</keyword>
<evidence type="ECO:0000256" key="2">
    <source>
        <dbReference type="SAM" id="MobiDB-lite"/>
    </source>
</evidence>
<accession>A0ABN2A2Y3</accession>
<dbReference type="InterPro" id="IPR008979">
    <property type="entry name" value="Galactose-bd-like_sf"/>
</dbReference>
<dbReference type="SMART" id="SM00939">
    <property type="entry name" value="PepX_C"/>
    <property type="match status" value="1"/>
</dbReference>
<dbReference type="InterPro" id="IPR000383">
    <property type="entry name" value="Xaa-Pro-like_dom"/>
</dbReference>
<keyword evidence="1 5" id="KW-0378">Hydrolase</keyword>
<feature type="domain" description="Xaa-Pro dipeptidyl-peptidase C-terminal" evidence="4">
    <location>
        <begin position="431"/>
        <end position="697"/>
    </location>
</feature>
<dbReference type="Gene3D" id="1.10.3020.10">
    <property type="entry name" value="alpha-amino acid ester hydrolase ( Helical cap domain)"/>
    <property type="match status" value="1"/>
</dbReference>
<feature type="region of interest" description="Disordered" evidence="2">
    <location>
        <begin position="98"/>
        <end position="122"/>
    </location>
</feature>
<dbReference type="InterPro" id="IPR050585">
    <property type="entry name" value="Xaa-Pro_dipeptidyl-ppase/CocE"/>
</dbReference>
<dbReference type="Proteomes" id="UP001500842">
    <property type="component" value="Unassembled WGS sequence"/>
</dbReference>
<dbReference type="PANTHER" id="PTHR43056">
    <property type="entry name" value="PEPTIDASE S9 PROLYL OLIGOPEPTIDASE"/>
    <property type="match status" value="1"/>
</dbReference>
<feature type="compositionally biased region" description="Basic residues" evidence="2">
    <location>
        <begin position="60"/>
        <end position="72"/>
    </location>
</feature>
<dbReference type="InterPro" id="IPR005674">
    <property type="entry name" value="CocE/Ser_esterase"/>
</dbReference>
<dbReference type="GO" id="GO:0016787">
    <property type="term" value="F:hydrolase activity"/>
    <property type="evidence" value="ECO:0007669"/>
    <property type="project" value="UniProtKB-KW"/>
</dbReference>
<dbReference type="SUPFAM" id="SSF53474">
    <property type="entry name" value="alpha/beta-Hydrolases"/>
    <property type="match status" value="1"/>
</dbReference>
<keyword evidence="6" id="KW-1185">Reference proteome</keyword>
<dbReference type="InterPro" id="IPR013736">
    <property type="entry name" value="Xaa-Pro_dipept_C"/>
</dbReference>
<sequence>MIDPSTPRRRLVAALLSTGLAAALVLPVAGDAAGTTGATAAQHASAAQRAGGAGEAVAQKPKKPKKCKKPAKATKQGTSKQGKKKYKKCKAAKAAAAATPAPTPSGGAGAAPAPSATAPWTPRAAEYDATVTTRDIPITMDDGVILRGDLQQPAGPDGKPVTTPLPVIVTITAYNKTVLSAGAGATLAGADPAYLVKRGYAQLTVDARGTGTSQGQWAAFSAREGQDAGAIVEWAASQPWSNGKVGMTGASYMGISQLFAAARQPKGLKAIFPQVPAADVYRDVVASGGQIDVGFIPLWLGLVTATGVIPPAYGLQEPQAGLEMALDHLMGGLTFTLPLAVQAVLGGDPAYDGPFYRERSPIEVLDNVTVPTFLVGGEFDLFQRGTPLVFERLQQRGVPAKLIFGPWDHLQGSAGAEVGKAGYGSLAELQLRWFDQYLGGIDGQLDQIAPLTYYEQGSGAWVRKSKWIDGDLSARTYRLSGDASIGGRAGLLTTGTPSAGSAVVPPIPVTGLCTRSANQWTAGLPNMLLSDLPCFKDNRLNDLGGVTFDTAPQEADVRFQGPLNARLYVSTPSGDGMLSVAVEDVAPDGTVSRISGGWQTIAHRALDEGRSRYLDGQLLQPYHPFTREAKAKLPAGQVAPVDVEIFPTGAVIAKGHRLRISVQAFDVPHLLSPVTDLVTQLVPVTVHTGPQYPSALTLAVR</sequence>
<evidence type="ECO:0000313" key="5">
    <source>
        <dbReference type="EMBL" id="GAA1510356.1"/>
    </source>
</evidence>
<evidence type="ECO:0000313" key="6">
    <source>
        <dbReference type="Proteomes" id="UP001500842"/>
    </source>
</evidence>
<reference evidence="5 6" key="1">
    <citation type="journal article" date="2019" name="Int. J. Syst. Evol. Microbiol.">
        <title>The Global Catalogue of Microorganisms (GCM) 10K type strain sequencing project: providing services to taxonomists for standard genome sequencing and annotation.</title>
        <authorList>
            <consortium name="The Broad Institute Genomics Platform"/>
            <consortium name="The Broad Institute Genome Sequencing Center for Infectious Disease"/>
            <person name="Wu L."/>
            <person name="Ma J."/>
        </authorList>
    </citation>
    <scope>NUCLEOTIDE SEQUENCE [LARGE SCALE GENOMIC DNA]</scope>
    <source>
        <strain evidence="5 6">JCM 14942</strain>
    </source>
</reference>
<evidence type="ECO:0000256" key="1">
    <source>
        <dbReference type="ARBA" id="ARBA00022801"/>
    </source>
</evidence>
<dbReference type="RefSeq" id="WP_141004548.1">
    <property type="nucleotide sequence ID" value="NZ_BAAAOR010000009.1"/>
</dbReference>
<dbReference type="Pfam" id="PF08530">
    <property type="entry name" value="PepX_C"/>
    <property type="match status" value="1"/>
</dbReference>
<name>A0ABN2A2Y3_9ACTN</name>
<gene>
    <name evidence="5" type="ORF">GCM10009788_13450</name>
</gene>
<dbReference type="NCBIfam" id="TIGR00976">
    <property type="entry name" value="CocE_NonD"/>
    <property type="match status" value="1"/>
</dbReference>
<dbReference type="EMBL" id="BAAAOR010000009">
    <property type="protein sequence ID" value="GAA1510356.1"/>
    <property type="molecule type" value="Genomic_DNA"/>
</dbReference>
<dbReference type="SUPFAM" id="SSF49785">
    <property type="entry name" value="Galactose-binding domain-like"/>
    <property type="match status" value="1"/>
</dbReference>
<evidence type="ECO:0000259" key="4">
    <source>
        <dbReference type="SMART" id="SM00939"/>
    </source>
</evidence>
<organism evidence="5 6">
    <name type="scientific">Nocardioides humi</name>
    <dbReference type="NCBI Taxonomy" id="449461"/>
    <lineage>
        <taxon>Bacteria</taxon>
        <taxon>Bacillati</taxon>
        <taxon>Actinomycetota</taxon>
        <taxon>Actinomycetes</taxon>
        <taxon>Propionibacteriales</taxon>
        <taxon>Nocardioidaceae</taxon>
        <taxon>Nocardioides</taxon>
    </lineage>
</organism>
<comment type="caution">
    <text evidence="5">The sequence shown here is derived from an EMBL/GenBank/DDBJ whole genome shotgun (WGS) entry which is preliminary data.</text>
</comment>
<feature type="compositionally biased region" description="Low complexity" evidence="2">
    <location>
        <begin position="110"/>
        <end position="122"/>
    </location>
</feature>